<reference evidence="1" key="1">
    <citation type="journal article" date="2014" name="Front. Microbiol.">
        <title>High frequency of phylogenetically diverse reductive dehalogenase-homologous genes in deep subseafloor sedimentary metagenomes.</title>
        <authorList>
            <person name="Kawai M."/>
            <person name="Futagami T."/>
            <person name="Toyoda A."/>
            <person name="Takaki Y."/>
            <person name="Nishi S."/>
            <person name="Hori S."/>
            <person name="Arai W."/>
            <person name="Tsubouchi T."/>
            <person name="Morono Y."/>
            <person name="Uchiyama I."/>
            <person name="Ito T."/>
            <person name="Fujiyama A."/>
            <person name="Inagaki F."/>
            <person name="Takami H."/>
        </authorList>
    </citation>
    <scope>NUCLEOTIDE SEQUENCE</scope>
    <source>
        <strain evidence="1">Expedition CK06-06</strain>
    </source>
</reference>
<proteinExistence type="predicted"/>
<comment type="caution">
    <text evidence="1">The sequence shown here is derived from an EMBL/GenBank/DDBJ whole genome shotgun (WGS) entry which is preliminary data.</text>
</comment>
<feature type="non-terminal residue" evidence="1">
    <location>
        <position position="1"/>
    </location>
</feature>
<accession>X0XP08</accession>
<dbReference type="AlphaFoldDB" id="X0XP08"/>
<dbReference type="EMBL" id="BARS01058040">
    <property type="protein sequence ID" value="GAG44925.1"/>
    <property type="molecule type" value="Genomic_DNA"/>
</dbReference>
<name>X0XP08_9ZZZZ</name>
<gene>
    <name evidence="1" type="ORF">S01H1_84836</name>
</gene>
<sequence>PTRAKQARRFGLVARMLRHDYRLGGIARGDWHETRDPGKLFAHPNHRALRGGGGSGLLGAEMRQSHAAEQGHVALFDGIRRLSGQALSCVSR</sequence>
<organism evidence="1">
    <name type="scientific">marine sediment metagenome</name>
    <dbReference type="NCBI Taxonomy" id="412755"/>
    <lineage>
        <taxon>unclassified sequences</taxon>
        <taxon>metagenomes</taxon>
        <taxon>ecological metagenomes</taxon>
    </lineage>
</organism>
<evidence type="ECO:0000313" key="1">
    <source>
        <dbReference type="EMBL" id="GAG44925.1"/>
    </source>
</evidence>
<protein>
    <submittedName>
        <fullName evidence="1">Uncharacterized protein</fullName>
    </submittedName>
</protein>